<dbReference type="FunFam" id="3.90.70.10:FF:000006">
    <property type="entry name" value="Cathepsin S"/>
    <property type="match status" value="1"/>
</dbReference>
<evidence type="ECO:0000313" key="8">
    <source>
        <dbReference type="Proteomes" id="UP000694620"/>
    </source>
</evidence>
<evidence type="ECO:0000256" key="1">
    <source>
        <dbReference type="ARBA" id="ARBA00008455"/>
    </source>
</evidence>
<keyword evidence="8" id="KW-1185">Reference proteome</keyword>
<dbReference type="InterPro" id="IPR013128">
    <property type="entry name" value="Peptidase_C1A"/>
</dbReference>
<dbReference type="InterPro" id="IPR025661">
    <property type="entry name" value="Pept_asp_AS"/>
</dbReference>
<name>A0A8C4RY83_ERPCA</name>
<evidence type="ECO:0000256" key="2">
    <source>
        <dbReference type="ARBA" id="ARBA00022670"/>
    </source>
</evidence>
<dbReference type="AlphaFoldDB" id="A0A8C4RY83"/>
<proteinExistence type="inferred from homology"/>
<evidence type="ECO:0000256" key="4">
    <source>
        <dbReference type="ARBA" id="ARBA00022807"/>
    </source>
</evidence>
<dbReference type="Ensembl" id="ENSECRT00000008712.1">
    <property type="protein sequence ID" value="ENSECRP00000008567.1"/>
    <property type="gene ID" value="ENSECRG00000005744.1"/>
</dbReference>
<keyword evidence="5" id="KW-1015">Disulfide bond</keyword>
<keyword evidence="4" id="KW-0788">Thiol protease</keyword>
<dbReference type="InterPro" id="IPR000668">
    <property type="entry name" value="Peptidase_C1A_C"/>
</dbReference>
<dbReference type="PROSITE" id="PS00639">
    <property type="entry name" value="THIOL_PROTEASE_HIS"/>
    <property type="match status" value="1"/>
</dbReference>
<dbReference type="PROSITE" id="PS00139">
    <property type="entry name" value="THIOL_PROTEASE_CYS"/>
    <property type="match status" value="1"/>
</dbReference>
<evidence type="ECO:0000256" key="3">
    <source>
        <dbReference type="ARBA" id="ARBA00022801"/>
    </source>
</evidence>
<sequence length="220" mass="24005">MLLNLSSIDYRSRGYVTPVKNQGRCGSCWSFSTTGAIEGQLFKKTGQLVSLSEQNLVDCSKPFGTYGCQGAWMGNAYKYVLSNGGIASSAVYPYNGMDNQTCLYNVKIKAASITNYMFLPSGNLQALADAVATIGPITVTVDASLMSFQFYKSGIYNDPACNINIDHAVLLVGYGSEAGQNYWIIKNSWGTQWGENGYMRMARTTTNYCGIASYTLFPVM</sequence>
<dbReference type="InterPro" id="IPR039417">
    <property type="entry name" value="Peptidase_C1A_papain-like"/>
</dbReference>
<dbReference type="PROSITE" id="PS00640">
    <property type="entry name" value="THIOL_PROTEASE_ASN"/>
    <property type="match status" value="1"/>
</dbReference>
<dbReference type="Gene3D" id="3.90.70.10">
    <property type="entry name" value="Cysteine proteinases"/>
    <property type="match status" value="1"/>
</dbReference>
<dbReference type="InterPro" id="IPR038765">
    <property type="entry name" value="Papain-like_cys_pep_sf"/>
</dbReference>
<evidence type="ECO:0000259" key="6">
    <source>
        <dbReference type="SMART" id="SM00645"/>
    </source>
</evidence>
<comment type="similarity">
    <text evidence="1">Belongs to the peptidase C1 family.</text>
</comment>
<dbReference type="CDD" id="cd02248">
    <property type="entry name" value="Peptidase_C1A"/>
    <property type="match status" value="1"/>
</dbReference>
<reference evidence="7" key="3">
    <citation type="submission" date="2025-09" db="UniProtKB">
        <authorList>
            <consortium name="Ensembl"/>
        </authorList>
    </citation>
    <scope>IDENTIFICATION</scope>
</reference>
<dbReference type="SMART" id="SM00645">
    <property type="entry name" value="Pept_C1"/>
    <property type="match status" value="1"/>
</dbReference>
<evidence type="ECO:0000256" key="5">
    <source>
        <dbReference type="ARBA" id="ARBA00023157"/>
    </source>
</evidence>
<reference evidence="7" key="2">
    <citation type="submission" date="2025-08" db="UniProtKB">
        <authorList>
            <consortium name="Ensembl"/>
        </authorList>
    </citation>
    <scope>IDENTIFICATION</scope>
</reference>
<keyword evidence="3" id="KW-0378">Hydrolase</keyword>
<dbReference type="InterPro" id="IPR025660">
    <property type="entry name" value="Pept_his_AS"/>
</dbReference>
<dbReference type="GO" id="GO:0008234">
    <property type="term" value="F:cysteine-type peptidase activity"/>
    <property type="evidence" value="ECO:0007669"/>
    <property type="project" value="UniProtKB-KW"/>
</dbReference>
<keyword evidence="2" id="KW-0645">Protease</keyword>
<accession>A0A8C4RY83</accession>
<dbReference type="PANTHER" id="PTHR12411">
    <property type="entry name" value="CYSTEINE PROTEASE FAMILY C1-RELATED"/>
    <property type="match status" value="1"/>
</dbReference>
<dbReference type="Pfam" id="PF00112">
    <property type="entry name" value="Peptidase_C1"/>
    <property type="match status" value="1"/>
</dbReference>
<dbReference type="PRINTS" id="PR00705">
    <property type="entry name" value="PAPAIN"/>
</dbReference>
<dbReference type="Proteomes" id="UP000694620">
    <property type="component" value="Chromosome 6"/>
</dbReference>
<feature type="domain" description="Peptidase C1A papain C-terminal" evidence="6">
    <location>
        <begin position="4"/>
        <end position="219"/>
    </location>
</feature>
<gene>
    <name evidence="7" type="primary">LOC114653390</name>
</gene>
<evidence type="ECO:0000313" key="7">
    <source>
        <dbReference type="Ensembl" id="ENSECRP00000008567.1"/>
    </source>
</evidence>
<protein>
    <submittedName>
        <fullName evidence="7">Cathepsin L1-like</fullName>
    </submittedName>
</protein>
<reference evidence="7" key="1">
    <citation type="submission" date="2021-06" db="EMBL/GenBank/DDBJ databases">
        <authorList>
            <consortium name="Wellcome Sanger Institute Data Sharing"/>
        </authorList>
    </citation>
    <scope>NUCLEOTIDE SEQUENCE [LARGE SCALE GENOMIC DNA]</scope>
</reference>
<dbReference type="GO" id="GO:0006508">
    <property type="term" value="P:proteolysis"/>
    <property type="evidence" value="ECO:0007669"/>
    <property type="project" value="UniProtKB-KW"/>
</dbReference>
<dbReference type="GeneTree" id="ENSGT00940000153321"/>
<dbReference type="InterPro" id="IPR000169">
    <property type="entry name" value="Pept_cys_AS"/>
</dbReference>
<dbReference type="SUPFAM" id="SSF54001">
    <property type="entry name" value="Cysteine proteinases"/>
    <property type="match status" value="1"/>
</dbReference>
<organism evidence="7 8">
    <name type="scientific">Erpetoichthys calabaricus</name>
    <name type="common">Rope fish</name>
    <name type="synonym">Calamoichthys calabaricus</name>
    <dbReference type="NCBI Taxonomy" id="27687"/>
    <lineage>
        <taxon>Eukaryota</taxon>
        <taxon>Metazoa</taxon>
        <taxon>Chordata</taxon>
        <taxon>Craniata</taxon>
        <taxon>Vertebrata</taxon>
        <taxon>Euteleostomi</taxon>
        <taxon>Actinopterygii</taxon>
        <taxon>Polypteriformes</taxon>
        <taxon>Polypteridae</taxon>
        <taxon>Erpetoichthys</taxon>
    </lineage>
</organism>